<dbReference type="GeneID" id="26515488"/>
<evidence type="ECO:0000256" key="1">
    <source>
        <dbReference type="SAM" id="SignalP"/>
    </source>
</evidence>
<evidence type="ECO:0000313" key="3">
    <source>
        <dbReference type="Proteomes" id="UP000007801"/>
    </source>
</evidence>
<reference evidence="2 3" key="1">
    <citation type="journal article" date="2007" name="Nature">
        <title>Evolution of genes and genomes on the Drosophila phylogeny.</title>
        <authorList>
            <consortium name="Drosophila 12 Genomes Consortium"/>
            <person name="Clark A.G."/>
            <person name="Eisen M.B."/>
            <person name="Smith D.R."/>
            <person name="Bergman C.M."/>
            <person name="Oliver B."/>
            <person name="Markow T.A."/>
            <person name="Kaufman T.C."/>
            <person name="Kellis M."/>
            <person name="Gelbart W."/>
            <person name="Iyer V.N."/>
            <person name="Pollard D.A."/>
            <person name="Sackton T.B."/>
            <person name="Larracuente A.M."/>
            <person name="Singh N.D."/>
            <person name="Abad J.P."/>
            <person name="Abt D.N."/>
            <person name="Adryan B."/>
            <person name="Aguade M."/>
            <person name="Akashi H."/>
            <person name="Anderson W.W."/>
            <person name="Aquadro C.F."/>
            <person name="Ardell D.H."/>
            <person name="Arguello R."/>
            <person name="Artieri C.G."/>
            <person name="Barbash D.A."/>
            <person name="Barker D."/>
            <person name="Barsanti P."/>
            <person name="Batterham P."/>
            <person name="Batzoglou S."/>
            <person name="Begun D."/>
            <person name="Bhutkar A."/>
            <person name="Blanco E."/>
            <person name="Bosak S.A."/>
            <person name="Bradley R.K."/>
            <person name="Brand A.D."/>
            <person name="Brent M.R."/>
            <person name="Brooks A.N."/>
            <person name="Brown R.H."/>
            <person name="Butlin R.K."/>
            <person name="Caggese C."/>
            <person name="Calvi B.R."/>
            <person name="Bernardo de Carvalho A."/>
            <person name="Caspi A."/>
            <person name="Castrezana S."/>
            <person name="Celniker S.E."/>
            <person name="Chang J.L."/>
            <person name="Chapple C."/>
            <person name="Chatterji S."/>
            <person name="Chinwalla A."/>
            <person name="Civetta A."/>
            <person name="Clifton S.W."/>
            <person name="Comeron J.M."/>
            <person name="Costello J.C."/>
            <person name="Coyne J.A."/>
            <person name="Daub J."/>
            <person name="David R.G."/>
            <person name="Delcher A.L."/>
            <person name="Delehaunty K."/>
            <person name="Do C.B."/>
            <person name="Ebling H."/>
            <person name="Edwards K."/>
            <person name="Eickbush T."/>
            <person name="Evans J.D."/>
            <person name="Filipski A."/>
            <person name="Findeiss S."/>
            <person name="Freyhult E."/>
            <person name="Fulton L."/>
            <person name="Fulton R."/>
            <person name="Garcia A.C."/>
            <person name="Gardiner A."/>
            <person name="Garfield D.A."/>
            <person name="Garvin B.E."/>
            <person name="Gibson G."/>
            <person name="Gilbert D."/>
            <person name="Gnerre S."/>
            <person name="Godfrey J."/>
            <person name="Good R."/>
            <person name="Gotea V."/>
            <person name="Gravely B."/>
            <person name="Greenberg A.J."/>
            <person name="Griffiths-Jones S."/>
            <person name="Gross S."/>
            <person name="Guigo R."/>
            <person name="Gustafson E.A."/>
            <person name="Haerty W."/>
            <person name="Hahn M.W."/>
            <person name="Halligan D.L."/>
            <person name="Halpern A.L."/>
            <person name="Halter G.M."/>
            <person name="Han M.V."/>
            <person name="Heger A."/>
            <person name="Hillier L."/>
            <person name="Hinrichs A.S."/>
            <person name="Holmes I."/>
            <person name="Hoskins R.A."/>
            <person name="Hubisz M.J."/>
            <person name="Hultmark D."/>
            <person name="Huntley M.A."/>
            <person name="Jaffe D.B."/>
            <person name="Jagadeeshan S."/>
            <person name="Jeck W.R."/>
            <person name="Johnson J."/>
            <person name="Jones C.D."/>
            <person name="Jordan W.C."/>
            <person name="Karpen G.H."/>
            <person name="Kataoka E."/>
            <person name="Keightley P.D."/>
            <person name="Kheradpour P."/>
            <person name="Kirkness E.F."/>
            <person name="Koerich L.B."/>
            <person name="Kristiansen K."/>
            <person name="Kudrna D."/>
            <person name="Kulathinal R.J."/>
            <person name="Kumar S."/>
            <person name="Kwok R."/>
            <person name="Lander E."/>
            <person name="Langley C.H."/>
            <person name="Lapoint R."/>
            <person name="Lazzaro B.P."/>
            <person name="Lee S.J."/>
            <person name="Levesque L."/>
            <person name="Li R."/>
            <person name="Lin C.F."/>
            <person name="Lin M.F."/>
            <person name="Lindblad-Toh K."/>
            <person name="Llopart A."/>
            <person name="Long M."/>
            <person name="Low L."/>
            <person name="Lozovsky E."/>
            <person name="Lu J."/>
            <person name="Luo M."/>
            <person name="Machado C.A."/>
            <person name="Makalowski W."/>
            <person name="Marzo M."/>
            <person name="Matsuda M."/>
            <person name="Matzkin L."/>
            <person name="McAllister B."/>
            <person name="McBride C.S."/>
            <person name="McKernan B."/>
            <person name="McKernan K."/>
            <person name="Mendez-Lago M."/>
            <person name="Minx P."/>
            <person name="Mollenhauer M.U."/>
            <person name="Montooth K."/>
            <person name="Mount S.M."/>
            <person name="Mu X."/>
            <person name="Myers E."/>
            <person name="Negre B."/>
            <person name="Newfeld S."/>
            <person name="Nielsen R."/>
            <person name="Noor M.A."/>
            <person name="O'Grady P."/>
            <person name="Pachter L."/>
            <person name="Papaceit M."/>
            <person name="Parisi M.J."/>
            <person name="Parisi M."/>
            <person name="Parts L."/>
            <person name="Pedersen J.S."/>
            <person name="Pesole G."/>
            <person name="Phillippy A.M."/>
            <person name="Ponting C.P."/>
            <person name="Pop M."/>
            <person name="Porcelli D."/>
            <person name="Powell J.R."/>
            <person name="Prohaska S."/>
            <person name="Pruitt K."/>
            <person name="Puig M."/>
            <person name="Quesneville H."/>
            <person name="Ram K.R."/>
            <person name="Rand D."/>
            <person name="Rasmussen M.D."/>
            <person name="Reed L.K."/>
            <person name="Reenan R."/>
            <person name="Reily A."/>
            <person name="Remington K.A."/>
            <person name="Rieger T.T."/>
            <person name="Ritchie M.G."/>
            <person name="Robin C."/>
            <person name="Rogers Y.H."/>
            <person name="Rohde C."/>
            <person name="Rozas J."/>
            <person name="Rubenfield M.J."/>
            <person name="Ruiz A."/>
            <person name="Russo S."/>
            <person name="Salzberg S.L."/>
            <person name="Sanchez-Gracia A."/>
            <person name="Saranga D.J."/>
            <person name="Sato H."/>
            <person name="Schaeffer S.W."/>
            <person name="Schatz M.C."/>
            <person name="Schlenke T."/>
            <person name="Schwartz R."/>
            <person name="Segarra C."/>
            <person name="Singh R.S."/>
            <person name="Sirot L."/>
            <person name="Sirota M."/>
            <person name="Sisneros N.B."/>
            <person name="Smith C.D."/>
            <person name="Smith T.F."/>
            <person name="Spieth J."/>
            <person name="Stage D.E."/>
            <person name="Stark A."/>
            <person name="Stephan W."/>
            <person name="Strausberg R.L."/>
            <person name="Strempel S."/>
            <person name="Sturgill D."/>
            <person name="Sutton G."/>
            <person name="Sutton G.G."/>
            <person name="Tao W."/>
            <person name="Teichmann S."/>
            <person name="Tobari Y.N."/>
            <person name="Tomimura Y."/>
            <person name="Tsolas J.M."/>
            <person name="Valente V.L."/>
            <person name="Venter E."/>
            <person name="Venter J.C."/>
            <person name="Vicario S."/>
            <person name="Vieira F.G."/>
            <person name="Vilella A.J."/>
            <person name="Villasante A."/>
            <person name="Walenz B."/>
            <person name="Wang J."/>
            <person name="Wasserman M."/>
            <person name="Watts T."/>
            <person name="Wilson D."/>
            <person name="Wilson R.K."/>
            <person name="Wing R.A."/>
            <person name="Wolfner M.F."/>
            <person name="Wong A."/>
            <person name="Wong G.K."/>
            <person name="Wu C.I."/>
            <person name="Wu G."/>
            <person name="Yamamoto D."/>
            <person name="Yang H.P."/>
            <person name="Yang S.P."/>
            <person name="Yorke J.A."/>
            <person name="Yoshida K."/>
            <person name="Zdobnov E."/>
            <person name="Zhang P."/>
            <person name="Zhang Y."/>
            <person name="Zimin A.V."/>
            <person name="Baldwin J."/>
            <person name="Abdouelleil A."/>
            <person name="Abdulkadir J."/>
            <person name="Abebe A."/>
            <person name="Abera B."/>
            <person name="Abreu J."/>
            <person name="Acer S.C."/>
            <person name="Aftuck L."/>
            <person name="Alexander A."/>
            <person name="An P."/>
            <person name="Anderson E."/>
            <person name="Anderson S."/>
            <person name="Arachi H."/>
            <person name="Azer M."/>
            <person name="Bachantsang P."/>
            <person name="Barry A."/>
            <person name="Bayul T."/>
            <person name="Berlin A."/>
            <person name="Bessette D."/>
            <person name="Bloom T."/>
            <person name="Blye J."/>
            <person name="Boguslavskiy L."/>
            <person name="Bonnet C."/>
            <person name="Boukhgalter B."/>
            <person name="Bourzgui I."/>
            <person name="Brown A."/>
            <person name="Cahill P."/>
            <person name="Channer S."/>
            <person name="Cheshatsang Y."/>
            <person name="Chuda L."/>
            <person name="Citroen M."/>
            <person name="Collymore A."/>
            <person name="Cooke P."/>
            <person name="Costello M."/>
            <person name="D'Aco K."/>
            <person name="Daza R."/>
            <person name="De Haan G."/>
            <person name="DeGray S."/>
            <person name="DeMaso C."/>
            <person name="Dhargay N."/>
            <person name="Dooley K."/>
            <person name="Dooley E."/>
            <person name="Doricent M."/>
            <person name="Dorje P."/>
            <person name="Dorjee K."/>
            <person name="Dupes A."/>
            <person name="Elong R."/>
            <person name="Falk J."/>
            <person name="Farina A."/>
            <person name="Faro S."/>
            <person name="Ferguson D."/>
            <person name="Fisher S."/>
            <person name="Foley C.D."/>
            <person name="Franke A."/>
            <person name="Friedrich D."/>
            <person name="Gadbois L."/>
            <person name="Gearin G."/>
            <person name="Gearin C.R."/>
            <person name="Giannoukos G."/>
            <person name="Goode T."/>
            <person name="Graham J."/>
            <person name="Grandbois E."/>
            <person name="Grewal S."/>
            <person name="Gyaltsen K."/>
            <person name="Hafez N."/>
            <person name="Hagos B."/>
            <person name="Hall J."/>
            <person name="Henson C."/>
            <person name="Hollinger A."/>
            <person name="Honan T."/>
            <person name="Huard M.D."/>
            <person name="Hughes L."/>
            <person name="Hurhula B."/>
            <person name="Husby M.E."/>
            <person name="Kamat A."/>
            <person name="Kanga B."/>
            <person name="Kashin S."/>
            <person name="Khazanovich D."/>
            <person name="Kisner P."/>
            <person name="Lance K."/>
            <person name="Lara M."/>
            <person name="Lee W."/>
            <person name="Lennon N."/>
            <person name="Letendre F."/>
            <person name="LeVine R."/>
            <person name="Lipovsky A."/>
            <person name="Liu X."/>
            <person name="Liu J."/>
            <person name="Liu S."/>
            <person name="Lokyitsang T."/>
            <person name="Lokyitsang Y."/>
            <person name="Lubonja R."/>
            <person name="Lui A."/>
            <person name="MacDonald P."/>
            <person name="Magnisalis V."/>
            <person name="Maru K."/>
            <person name="Matthews C."/>
            <person name="McCusker W."/>
            <person name="McDonough S."/>
            <person name="Mehta T."/>
            <person name="Meldrim J."/>
            <person name="Meneus L."/>
            <person name="Mihai O."/>
            <person name="Mihalev A."/>
            <person name="Mihova T."/>
            <person name="Mittelman R."/>
            <person name="Mlenga V."/>
            <person name="Montmayeur A."/>
            <person name="Mulrain L."/>
            <person name="Navidi A."/>
            <person name="Naylor J."/>
            <person name="Negash T."/>
            <person name="Nguyen T."/>
            <person name="Nguyen N."/>
            <person name="Nicol R."/>
            <person name="Norbu C."/>
            <person name="Norbu N."/>
            <person name="Novod N."/>
            <person name="O'Neill B."/>
            <person name="Osman S."/>
            <person name="Markiewicz E."/>
            <person name="Oyono O.L."/>
            <person name="Patti C."/>
            <person name="Phunkhang P."/>
            <person name="Pierre F."/>
            <person name="Priest M."/>
            <person name="Raghuraman S."/>
            <person name="Rege F."/>
            <person name="Reyes R."/>
            <person name="Rise C."/>
            <person name="Rogov P."/>
            <person name="Ross K."/>
            <person name="Ryan E."/>
            <person name="Settipalli S."/>
            <person name="Shea T."/>
            <person name="Sherpa N."/>
            <person name="Shi L."/>
            <person name="Shih D."/>
            <person name="Sparrow T."/>
            <person name="Spaulding J."/>
            <person name="Stalker J."/>
            <person name="Stange-Thomann N."/>
            <person name="Stavropoulos S."/>
            <person name="Stone C."/>
            <person name="Strader C."/>
            <person name="Tesfaye S."/>
            <person name="Thomson T."/>
            <person name="Thoulutsang Y."/>
            <person name="Thoulutsang D."/>
            <person name="Topham K."/>
            <person name="Topping I."/>
            <person name="Tsamla T."/>
            <person name="Vassiliev H."/>
            <person name="Vo A."/>
            <person name="Wangchuk T."/>
            <person name="Wangdi T."/>
            <person name="Weiand M."/>
            <person name="Wilkinson J."/>
            <person name="Wilson A."/>
            <person name="Yadav S."/>
            <person name="Young G."/>
            <person name="Yu Q."/>
            <person name="Zembek L."/>
            <person name="Zhong D."/>
            <person name="Zimmer A."/>
            <person name="Zwirko Z."/>
            <person name="Jaffe D.B."/>
            <person name="Alvarez P."/>
            <person name="Brockman W."/>
            <person name="Butler J."/>
            <person name="Chin C."/>
            <person name="Gnerre S."/>
            <person name="Grabherr M."/>
            <person name="Kleber M."/>
            <person name="Mauceli E."/>
            <person name="MacCallum I."/>
        </authorList>
    </citation>
    <scope>NUCLEOTIDE SEQUENCE [LARGE SCALE GENOMIC DNA]</scope>
    <source>
        <strain evidence="3">Tucson 14024-0371.13</strain>
    </source>
</reference>
<dbReference type="Proteomes" id="UP000007801">
    <property type="component" value="Unassembled WGS sequence"/>
</dbReference>
<dbReference type="AlphaFoldDB" id="A0A0P8XVT4"/>
<dbReference type="OrthoDB" id="7813579at2759"/>
<accession>A0A0P8XVT4</accession>
<dbReference type="FunCoup" id="A0A0P8XVT4">
    <property type="interactions" value="1"/>
</dbReference>
<keyword evidence="3" id="KW-1185">Reference proteome</keyword>
<dbReference type="EMBL" id="CH902620">
    <property type="protein sequence ID" value="KPU73463.1"/>
    <property type="molecule type" value="Genomic_DNA"/>
</dbReference>
<feature type="chain" id="PRO_5006154192" evidence="1">
    <location>
        <begin position="23"/>
        <end position="76"/>
    </location>
</feature>
<protein>
    <submittedName>
        <fullName evidence="2">Uncharacterized protein</fullName>
    </submittedName>
</protein>
<evidence type="ECO:0000313" key="2">
    <source>
        <dbReference type="EMBL" id="KPU73463.1"/>
    </source>
</evidence>
<feature type="signal peptide" evidence="1">
    <location>
        <begin position="1"/>
        <end position="22"/>
    </location>
</feature>
<gene>
    <name evidence="2" type="primary">Dana\GF28079</name>
    <name evidence="2" type="ORF">GF28079</name>
</gene>
<sequence>MISKTLILFLMAFLCAVLLCEAKEYQFLPARCRDLPGIEKQIGGPMSLCSFPPGYQTPDSEDIQAVINHIKTLKLN</sequence>
<keyword evidence="1" id="KW-0732">Signal</keyword>
<name>A0A0P8XVT4_DROAN</name>
<proteinExistence type="predicted"/>
<organism evidence="2 3">
    <name type="scientific">Drosophila ananassae</name>
    <name type="common">Fruit fly</name>
    <dbReference type="NCBI Taxonomy" id="7217"/>
    <lineage>
        <taxon>Eukaryota</taxon>
        <taxon>Metazoa</taxon>
        <taxon>Ecdysozoa</taxon>
        <taxon>Arthropoda</taxon>
        <taxon>Hexapoda</taxon>
        <taxon>Insecta</taxon>
        <taxon>Pterygota</taxon>
        <taxon>Neoptera</taxon>
        <taxon>Endopterygota</taxon>
        <taxon>Diptera</taxon>
        <taxon>Brachycera</taxon>
        <taxon>Muscomorpha</taxon>
        <taxon>Ephydroidea</taxon>
        <taxon>Drosophilidae</taxon>
        <taxon>Drosophila</taxon>
        <taxon>Sophophora</taxon>
    </lineage>
</organism>
<dbReference type="InParanoid" id="A0A0P8XVT4"/>
<dbReference type="KEGG" id="dan:26515488"/>